<dbReference type="OrthoDB" id="7744760at2"/>
<dbReference type="RefSeq" id="WP_085801605.1">
    <property type="nucleotide sequence ID" value="NZ_FWXB01000015.1"/>
</dbReference>
<dbReference type="EMBL" id="FWXB01000015">
    <property type="protein sequence ID" value="SMC13681.1"/>
    <property type="molecule type" value="Genomic_DNA"/>
</dbReference>
<proteinExistence type="predicted"/>
<evidence type="ECO:0000313" key="2">
    <source>
        <dbReference type="EMBL" id="SMC13681.1"/>
    </source>
</evidence>
<dbReference type="AlphaFoldDB" id="A0A1X7BVJ2"/>
<keyword evidence="1" id="KW-0175">Coiled coil</keyword>
<reference evidence="2 3" key="1">
    <citation type="submission" date="2017-03" db="EMBL/GenBank/DDBJ databases">
        <authorList>
            <person name="Afonso C.L."/>
            <person name="Miller P.J."/>
            <person name="Scott M.A."/>
            <person name="Spackman E."/>
            <person name="Goraichik I."/>
            <person name="Dimitrov K.M."/>
            <person name="Suarez D.L."/>
            <person name="Swayne D.E."/>
        </authorList>
    </citation>
    <scope>NUCLEOTIDE SEQUENCE [LARGE SCALE GENOMIC DNA]</scope>
    <source>
        <strain evidence="2 3">CECT 7745</strain>
    </source>
</reference>
<protein>
    <submittedName>
        <fullName evidence="2">Uncharacterized protein</fullName>
    </submittedName>
</protein>
<name>A0A1X7BVJ2_9RHOB</name>
<gene>
    <name evidence="2" type="ORF">ROA7745_03538</name>
</gene>
<evidence type="ECO:0000313" key="3">
    <source>
        <dbReference type="Proteomes" id="UP000193224"/>
    </source>
</evidence>
<feature type="coiled-coil region" evidence="1">
    <location>
        <begin position="27"/>
        <end position="77"/>
    </location>
</feature>
<keyword evidence="3" id="KW-1185">Reference proteome</keyword>
<evidence type="ECO:0000256" key="1">
    <source>
        <dbReference type="SAM" id="Coils"/>
    </source>
</evidence>
<sequence length="81" mass="9644">MGFKDIVERLDKYQRRLVGGKAAKIKSHHIEKAIEKLTTKEAQLKEELRETTKPEKRRRLEEKISTIRTQIEKAEWLSKEI</sequence>
<organism evidence="2 3">
    <name type="scientific">Roseovarius aestuarii</name>
    <dbReference type="NCBI Taxonomy" id="475083"/>
    <lineage>
        <taxon>Bacteria</taxon>
        <taxon>Pseudomonadati</taxon>
        <taxon>Pseudomonadota</taxon>
        <taxon>Alphaproteobacteria</taxon>
        <taxon>Rhodobacterales</taxon>
        <taxon>Roseobacteraceae</taxon>
        <taxon>Roseovarius</taxon>
    </lineage>
</organism>
<accession>A0A1X7BVJ2</accession>
<dbReference type="Proteomes" id="UP000193224">
    <property type="component" value="Unassembled WGS sequence"/>
</dbReference>